<dbReference type="RefSeq" id="WP_313981795.1">
    <property type="nucleotide sequence ID" value="NZ_JASJOS010000008.1"/>
</dbReference>
<gene>
    <name evidence="7" type="ORF">QNI16_18720</name>
</gene>
<evidence type="ECO:0000259" key="6">
    <source>
        <dbReference type="Pfam" id="PF00082"/>
    </source>
</evidence>
<dbReference type="InterPro" id="IPR037045">
    <property type="entry name" value="S8pro/Inhibitor_I9_sf"/>
</dbReference>
<dbReference type="Gene3D" id="3.40.50.200">
    <property type="entry name" value="Peptidase S8/S53 domain"/>
    <property type="match status" value="1"/>
</dbReference>
<feature type="active site" description="Charge relay system" evidence="5">
    <location>
        <position position="203"/>
    </location>
</feature>
<evidence type="ECO:0000256" key="2">
    <source>
        <dbReference type="ARBA" id="ARBA00022670"/>
    </source>
</evidence>
<dbReference type="PROSITE" id="PS00137">
    <property type="entry name" value="SUBTILASE_HIS"/>
    <property type="match status" value="1"/>
</dbReference>
<keyword evidence="4 5" id="KW-0720">Serine protease</keyword>
<comment type="caution">
    <text evidence="7">The sequence shown here is derived from an EMBL/GenBank/DDBJ whole genome shotgun (WGS) entry which is preliminary data.</text>
</comment>
<dbReference type="SUPFAM" id="SSF52743">
    <property type="entry name" value="Subtilisin-like"/>
    <property type="match status" value="1"/>
</dbReference>
<keyword evidence="3 5" id="KW-0378">Hydrolase</keyword>
<dbReference type="InterPro" id="IPR023827">
    <property type="entry name" value="Peptidase_S8_Asp-AS"/>
</dbReference>
<dbReference type="AlphaFoldDB" id="A0AAE3QTH3"/>
<dbReference type="InterPro" id="IPR036852">
    <property type="entry name" value="Peptidase_S8/S53_dom_sf"/>
</dbReference>
<dbReference type="PANTHER" id="PTHR43806:SF11">
    <property type="entry name" value="CEREVISIN-RELATED"/>
    <property type="match status" value="1"/>
</dbReference>
<evidence type="ECO:0000313" key="8">
    <source>
        <dbReference type="Proteomes" id="UP001241110"/>
    </source>
</evidence>
<proteinExistence type="inferred from homology"/>
<accession>A0AAE3QTH3</accession>
<evidence type="ECO:0000256" key="3">
    <source>
        <dbReference type="ARBA" id="ARBA00022801"/>
    </source>
</evidence>
<dbReference type="InterPro" id="IPR000209">
    <property type="entry name" value="Peptidase_S8/S53_dom"/>
</dbReference>
<dbReference type="PRINTS" id="PR00723">
    <property type="entry name" value="SUBTILISIN"/>
</dbReference>
<feature type="active site" description="Charge relay system" evidence="5">
    <location>
        <position position="170"/>
    </location>
</feature>
<dbReference type="InterPro" id="IPR022398">
    <property type="entry name" value="Peptidase_S8_His-AS"/>
</dbReference>
<dbReference type="PROSITE" id="PS51892">
    <property type="entry name" value="SUBTILASE"/>
    <property type="match status" value="1"/>
</dbReference>
<sequence>MKPVSFFIQRNSLFVAILCFAWYLMSCKKKEELNIDPGIVPVACFSDHSPNNGRVIEGIYIINYRSETINPALRTPEKLSVFAKTILGRNAIPDQTLRSINKHSFICRLTAEQATRLQNDPAIEFIEPDRVVSIASACLGVVDSNTLTWGVKRVGYGDGTSTGRTVWIIDSGIDTQHPDLNIDIVRSRCFIEGQSSVEDEHGHGTHVAGIVGAKNNGIGVVGVAAGANLVALKVLNQLGEGRGSSVVAALEYIDQHASRGDVVNMSLVVDTISPSIDKQVTAIANKGILFSIAAGNTSQSAALISPSHINHPNVFTVAAMDDTDTWASFSNYGSDIIDVAAPGVGILSTYRNQQYATMSGTSSAAPHLAGLLLLDGRKFALSGYVKNDPDTPSAPIPHKL</sequence>
<keyword evidence="2 5" id="KW-0645">Protease</keyword>
<name>A0AAE3QTH3_9BACT</name>
<protein>
    <submittedName>
        <fullName evidence="7">S8 family serine peptidase</fullName>
    </submittedName>
</protein>
<evidence type="ECO:0000256" key="4">
    <source>
        <dbReference type="ARBA" id="ARBA00022825"/>
    </source>
</evidence>
<evidence type="ECO:0000256" key="1">
    <source>
        <dbReference type="ARBA" id="ARBA00011073"/>
    </source>
</evidence>
<dbReference type="GO" id="GO:0004252">
    <property type="term" value="F:serine-type endopeptidase activity"/>
    <property type="evidence" value="ECO:0007669"/>
    <property type="project" value="UniProtKB-UniRule"/>
</dbReference>
<dbReference type="Pfam" id="PF00082">
    <property type="entry name" value="Peptidase_S8"/>
    <property type="match status" value="1"/>
</dbReference>
<feature type="active site" description="Charge relay system" evidence="5">
    <location>
        <position position="362"/>
    </location>
</feature>
<dbReference type="InterPro" id="IPR050131">
    <property type="entry name" value="Peptidase_S8_subtilisin-like"/>
</dbReference>
<evidence type="ECO:0000313" key="7">
    <source>
        <dbReference type="EMBL" id="MDJ1482544.1"/>
    </source>
</evidence>
<reference evidence="7" key="1">
    <citation type="submission" date="2023-05" db="EMBL/GenBank/DDBJ databases">
        <authorList>
            <person name="Zhang X."/>
        </authorList>
    </citation>
    <scope>NUCLEOTIDE SEQUENCE</scope>
    <source>
        <strain evidence="7">YF14B1</strain>
    </source>
</reference>
<dbReference type="PANTHER" id="PTHR43806">
    <property type="entry name" value="PEPTIDASE S8"/>
    <property type="match status" value="1"/>
</dbReference>
<feature type="domain" description="Peptidase S8/S53" evidence="6">
    <location>
        <begin position="163"/>
        <end position="372"/>
    </location>
</feature>
<dbReference type="Gene3D" id="3.30.70.80">
    <property type="entry name" value="Peptidase S8 propeptide/proteinase inhibitor I9"/>
    <property type="match status" value="1"/>
</dbReference>
<organism evidence="7 8">
    <name type="scientific">Xanthocytophaga flava</name>
    <dbReference type="NCBI Taxonomy" id="3048013"/>
    <lineage>
        <taxon>Bacteria</taxon>
        <taxon>Pseudomonadati</taxon>
        <taxon>Bacteroidota</taxon>
        <taxon>Cytophagia</taxon>
        <taxon>Cytophagales</taxon>
        <taxon>Rhodocytophagaceae</taxon>
        <taxon>Xanthocytophaga</taxon>
    </lineage>
</organism>
<dbReference type="PROSITE" id="PS00136">
    <property type="entry name" value="SUBTILASE_ASP"/>
    <property type="match status" value="1"/>
</dbReference>
<evidence type="ECO:0000256" key="5">
    <source>
        <dbReference type="PROSITE-ProRule" id="PRU01240"/>
    </source>
</evidence>
<dbReference type="InterPro" id="IPR015500">
    <property type="entry name" value="Peptidase_S8_subtilisin-rel"/>
</dbReference>
<dbReference type="GO" id="GO:0006508">
    <property type="term" value="P:proteolysis"/>
    <property type="evidence" value="ECO:0007669"/>
    <property type="project" value="UniProtKB-KW"/>
</dbReference>
<dbReference type="EMBL" id="JASJOS010000008">
    <property type="protein sequence ID" value="MDJ1482544.1"/>
    <property type="molecule type" value="Genomic_DNA"/>
</dbReference>
<comment type="similarity">
    <text evidence="1 5">Belongs to the peptidase S8 family.</text>
</comment>
<dbReference type="Proteomes" id="UP001241110">
    <property type="component" value="Unassembled WGS sequence"/>
</dbReference>